<dbReference type="Gene3D" id="3.30.1330.60">
    <property type="entry name" value="OmpA-like domain"/>
    <property type="match status" value="1"/>
</dbReference>
<dbReference type="CDD" id="cd07185">
    <property type="entry name" value="OmpA_C-like"/>
    <property type="match status" value="1"/>
</dbReference>
<dbReference type="InterPro" id="IPR006665">
    <property type="entry name" value="OmpA-like"/>
</dbReference>
<reference evidence="6 7" key="1">
    <citation type="journal article" date="2019" name="Int. J. Syst. Evol. Microbiol.">
        <title>Azospirillum ramasamyi sp. nov., a novel diazotrophic bacterium isolated from fermented bovine products.</title>
        <authorList>
            <person name="Anandham R."/>
            <person name="Heo J."/>
            <person name="Krishnamoorthy R."/>
            <person name="SenthilKumar M."/>
            <person name="Gopal N.O."/>
            <person name="Kim S.J."/>
            <person name="Kwon S.W."/>
        </authorList>
    </citation>
    <scope>NUCLEOTIDE SEQUENCE [LARGE SCALE GENOMIC DNA]</scope>
    <source>
        <strain evidence="6 7">M2T2B2</strain>
    </source>
</reference>
<evidence type="ECO:0000256" key="2">
    <source>
        <dbReference type="ARBA" id="ARBA00023136"/>
    </source>
</evidence>
<evidence type="ECO:0000313" key="7">
    <source>
        <dbReference type="Proteomes" id="UP000249605"/>
    </source>
</evidence>
<accession>A0A2U9S945</accession>
<protein>
    <submittedName>
        <fullName evidence="6">OmpA family protein</fullName>
    </submittedName>
</protein>
<gene>
    <name evidence="6" type="ORF">DM194_09395</name>
</gene>
<name>A0A2U9S945_9PROT</name>
<feature type="domain" description="OmpA-like" evidence="5">
    <location>
        <begin position="116"/>
        <end position="231"/>
    </location>
</feature>
<keyword evidence="7" id="KW-1185">Reference proteome</keyword>
<sequence>MHAGLFHGQCNTTVRDTNNTAMRWRSRDAVMQLGLKLGACIWLTLPVAAVAQALPNPAMPMGPNPSECEIQAALLGTTGPNCPPVTMQRPAAPPPATVAAPPGPVAVPPLPGPAALPAPELRAAFRVEFDFNSTRIKPESRAILDKVAAVMAAAGDTRFRIVGHTDAVGRDGANLALSRRRAAAVVEYLASNHKIRRDRLEASGMGARELLLPEEPKAAANRRVEIVNLGG</sequence>
<organism evidence="6 7">
    <name type="scientific">Azospirillum ramasamyi</name>
    <dbReference type="NCBI Taxonomy" id="682998"/>
    <lineage>
        <taxon>Bacteria</taxon>
        <taxon>Pseudomonadati</taxon>
        <taxon>Pseudomonadota</taxon>
        <taxon>Alphaproteobacteria</taxon>
        <taxon>Rhodospirillales</taxon>
        <taxon>Azospirillaceae</taxon>
        <taxon>Azospirillum</taxon>
    </lineage>
</organism>
<evidence type="ECO:0000256" key="3">
    <source>
        <dbReference type="ARBA" id="ARBA00023237"/>
    </source>
</evidence>
<keyword evidence="3" id="KW-0998">Cell outer membrane</keyword>
<dbReference type="SUPFAM" id="SSF103088">
    <property type="entry name" value="OmpA-like"/>
    <property type="match status" value="1"/>
</dbReference>
<evidence type="ECO:0000256" key="4">
    <source>
        <dbReference type="PROSITE-ProRule" id="PRU00473"/>
    </source>
</evidence>
<proteinExistence type="predicted"/>
<comment type="subcellular location">
    <subcellularLocation>
        <location evidence="1">Cell outer membrane</location>
    </subcellularLocation>
</comment>
<dbReference type="AlphaFoldDB" id="A0A2U9S945"/>
<evidence type="ECO:0000259" key="5">
    <source>
        <dbReference type="PROSITE" id="PS51123"/>
    </source>
</evidence>
<dbReference type="PANTHER" id="PTHR30329">
    <property type="entry name" value="STATOR ELEMENT OF FLAGELLAR MOTOR COMPLEX"/>
    <property type="match status" value="1"/>
</dbReference>
<dbReference type="OrthoDB" id="9814546at2"/>
<dbReference type="InterPro" id="IPR036737">
    <property type="entry name" value="OmpA-like_sf"/>
</dbReference>
<dbReference type="Proteomes" id="UP000249605">
    <property type="component" value="Chromosome"/>
</dbReference>
<dbReference type="GO" id="GO:0009279">
    <property type="term" value="C:cell outer membrane"/>
    <property type="evidence" value="ECO:0007669"/>
    <property type="project" value="UniProtKB-SubCell"/>
</dbReference>
<dbReference type="PRINTS" id="PR01021">
    <property type="entry name" value="OMPADOMAIN"/>
</dbReference>
<dbReference type="InterPro" id="IPR050330">
    <property type="entry name" value="Bact_OuterMem_StrucFunc"/>
</dbReference>
<dbReference type="EMBL" id="CP029829">
    <property type="protein sequence ID" value="AWU94458.1"/>
    <property type="molecule type" value="Genomic_DNA"/>
</dbReference>
<dbReference type="PANTHER" id="PTHR30329:SF21">
    <property type="entry name" value="LIPOPROTEIN YIAD-RELATED"/>
    <property type="match status" value="1"/>
</dbReference>
<dbReference type="InterPro" id="IPR006664">
    <property type="entry name" value="OMP_bac"/>
</dbReference>
<dbReference type="Pfam" id="PF00691">
    <property type="entry name" value="OmpA"/>
    <property type="match status" value="1"/>
</dbReference>
<dbReference type="KEGG" id="azm:DM194_09395"/>
<evidence type="ECO:0000313" key="6">
    <source>
        <dbReference type="EMBL" id="AWU94458.1"/>
    </source>
</evidence>
<keyword evidence="2 4" id="KW-0472">Membrane</keyword>
<evidence type="ECO:0000256" key="1">
    <source>
        <dbReference type="ARBA" id="ARBA00004442"/>
    </source>
</evidence>
<dbReference type="PROSITE" id="PS51123">
    <property type="entry name" value="OMPA_2"/>
    <property type="match status" value="1"/>
</dbReference>